<evidence type="ECO:0000313" key="5">
    <source>
        <dbReference type="EMBL" id="MOY39853.1"/>
    </source>
</evidence>
<dbReference type="Gene3D" id="4.10.400.10">
    <property type="entry name" value="Low-density Lipoprotein Receptor"/>
    <property type="match status" value="1"/>
</dbReference>
<evidence type="ECO:0000256" key="4">
    <source>
        <dbReference type="SAM" id="SignalP"/>
    </source>
</evidence>
<sequence>MAAPSAKRHSRTLLVLLSCFGVGFAANTYYMQDYCNQSQLETVFLETTGERSSLSIRAYRTRNLTAVKGCASAIKVHAVPPDQKSAVEGTKARIVVSVHDLDTVIHPKENYCIDYLDIQGLRSLVSRFCGSLEDTYPRAFESINNQLIFIWNFFTGLAARRGFNLVLTAFVERKENDANWTCEEDQGRFLCNNGHCIDARWRCDRWNNCGDYSDEDRCFDDGSFVVNGLWLGITAAALVLAIGVLMAVALWKCRQPAPILPT</sequence>
<dbReference type="PROSITE" id="PS01209">
    <property type="entry name" value="LDLRA_1"/>
    <property type="match status" value="1"/>
</dbReference>
<feature type="disulfide bond" evidence="2">
    <location>
        <begin position="191"/>
        <end position="209"/>
    </location>
</feature>
<keyword evidence="4" id="KW-0732">Signal</keyword>
<dbReference type="InterPro" id="IPR023415">
    <property type="entry name" value="LDLR_class-A_CS"/>
</dbReference>
<protein>
    <submittedName>
        <fullName evidence="5">Putative secreted protein</fullName>
    </submittedName>
</protein>
<feature type="chain" id="PRO_5020030983" evidence="4">
    <location>
        <begin position="26"/>
        <end position="262"/>
    </location>
</feature>
<keyword evidence="3" id="KW-0472">Membrane</keyword>
<keyword evidence="3" id="KW-1133">Transmembrane helix</keyword>
<dbReference type="PROSITE" id="PS50068">
    <property type="entry name" value="LDLRA_2"/>
    <property type="match status" value="1"/>
</dbReference>
<keyword evidence="3" id="KW-0812">Transmembrane</keyword>
<evidence type="ECO:0000256" key="1">
    <source>
        <dbReference type="ARBA" id="ARBA00023157"/>
    </source>
</evidence>
<accession>A0A4D5RRJ1</accession>
<feature type="transmembrane region" description="Helical" evidence="3">
    <location>
        <begin position="228"/>
        <end position="251"/>
    </location>
</feature>
<dbReference type="InterPro" id="IPR036055">
    <property type="entry name" value="LDL_receptor-like_sf"/>
</dbReference>
<dbReference type="SUPFAM" id="SSF57424">
    <property type="entry name" value="LDL receptor-like module"/>
    <property type="match status" value="1"/>
</dbReference>
<evidence type="ECO:0000256" key="3">
    <source>
        <dbReference type="SAM" id="Phobius"/>
    </source>
</evidence>
<keyword evidence="1 2" id="KW-1015">Disulfide bond</keyword>
<dbReference type="CDD" id="cd00112">
    <property type="entry name" value="LDLa"/>
    <property type="match status" value="1"/>
</dbReference>
<feature type="signal peptide" evidence="4">
    <location>
        <begin position="1"/>
        <end position="25"/>
    </location>
</feature>
<reference evidence="5" key="1">
    <citation type="submission" date="2019-04" db="EMBL/GenBank/DDBJ databases">
        <title>An insight into the mialome of Ixodes scapularis.</title>
        <authorList>
            <person name="Ribeiro J.M."/>
            <person name="Mather T.N."/>
            <person name="Karim S."/>
        </authorList>
    </citation>
    <scope>NUCLEOTIDE SEQUENCE</scope>
</reference>
<comment type="caution">
    <text evidence="2">Lacks conserved residue(s) required for the propagation of feature annotation.</text>
</comment>
<feature type="disulfide bond" evidence="2">
    <location>
        <begin position="203"/>
        <end position="218"/>
    </location>
</feature>
<dbReference type="Pfam" id="PF00057">
    <property type="entry name" value="Ldl_recept_a"/>
    <property type="match status" value="1"/>
</dbReference>
<dbReference type="PANTHER" id="PTHR24652">
    <property type="entry name" value="LOW-DENSITY LIPOPROTEIN RECEPTOR CLASS A DOMAIN-CONTAINING PROTEIN 2"/>
    <property type="match status" value="1"/>
</dbReference>
<dbReference type="AlphaFoldDB" id="A0A4D5RRJ1"/>
<dbReference type="InterPro" id="IPR002172">
    <property type="entry name" value="LDrepeatLR_classA_rpt"/>
</dbReference>
<proteinExistence type="predicted"/>
<dbReference type="InterPro" id="IPR042333">
    <property type="entry name" value="LRAD2/Mig-13-like"/>
</dbReference>
<dbReference type="EMBL" id="GHJT01005882">
    <property type="protein sequence ID" value="MOY39853.1"/>
    <property type="molecule type" value="Transcribed_RNA"/>
</dbReference>
<organism evidence="5">
    <name type="scientific">Ixodes scapularis</name>
    <name type="common">Black-legged tick</name>
    <name type="synonym">Deer tick</name>
    <dbReference type="NCBI Taxonomy" id="6945"/>
    <lineage>
        <taxon>Eukaryota</taxon>
        <taxon>Metazoa</taxon>
        <taxon>Ecdysozoa</taxon>
        <taxon>Arthropoda</taxon>
        <taxon>Chelicerata</taxon>
        <taxon>Arachnida</taxon>
        <taxon>Acari</taxon>
        <taxon>Parasitiformes</taxon>
        <taxon>Ixodida</taxon>
        <taxon>Ixodoidea</taxon>
        <taxon>Ixodidae</taxon>
        <taxon>Ixodinae</taxon>
        <taxon>Ixodes</taxon>
    </lineage>
</organism>
<dbReference type="VEuPathDB" id="VectorBase:ISCP_033993"/>
<evidence type="ECO:0000256" key="2">
    <source>
        <dbReference type="PROSITE-ProRule" id="PRU00124"/>
    </source>
</evidence>
<name>A0A4D5RRJ1_IXOSC</name>
<dbReference type="OrthoDB" id="6495560at2759"/>
<dbReference type="SMART" id="SM00192">
    <property type="entry name" value="LDLa"/>
    <property type="match status" value="1"/>
</dbReference>